<gene>
    <name evidence="1" type="ORF">UFOPK2844_01179</name>
</gene>
<reference evidence="1" key="1">
    <citation type="submission" date="2020-05" db="EMBL/GenBank/DDBJ databases">
        <authorList>
            <person name="Chiriac C."/>
            <person name="Salcher M."/>
            <person name="Ghai R."/>
            <person name="Kavagutti S V."/>
        </authorList>
    </citation>
    <scope>NUCLEOTIDE SEQUENCE</scope>
</reference>
<dbReference type="AlphaFoldDB" id="A0A6J6UT40"/>
<proteinExistence type="predicted"/>
<name>A0A6J6UT40_9ZZZZ</name>
<protein>
    <submittedName>
        <fullName evidence="1">Unannotated protein</fullName>
    </submittedName>
</protein>
<accession>A0A6J6UT40</accession>
<organism evidence="1">
    <name type="scientific">freshwater metagenome</name>
    <dbReference type="NCBI Taxonomy" id="449393"/>
    <lineage>
        <taxon>unclassified sequences</taxon>
        <taxon>metagenomes</taxon>
        <taxon>ecological metagenomes</taxon>
    </lineage>
</organism>
<dbReference type="EMBL" id="CAEZZG010000034">
    <property type="protein sequence ID" value="CAB4762454.1"/>
    <property type="molecule type" value="Genomic_DNA"/>
</dbReference>
<evidence type="ECO:0000313" key="1">
    <source>
        <dbReference type="EMBL" id="CAB4762454.1"/>
    </source>
</evidence>
<sequence length="57" mass="6656">MEDDTFMKLKPTKVRSEAQMLAEDKIDPFFQMMESGMTIDEICKKMGWEVFPSKSDC</sequence>